<dbReference type="STRING" id="45351.A7RUS4"/>
<keyword evidence="3" id="KW-1185">Reference proteome</keyword>
<dbReference type="CDD" id="cd01450">
    <property type="entry name" value="vWFA_subfamily_ECM"/>
    <property type="match status" value="1"/>
</dbReference>
<dbReference type="eggNOG" id="KOG1216">
    <property type="taxonomic scope" value="Eukaryota"/>
</dbReference>
<gene>
    <name evidence="2" type="ORF">NEMVEDRAFT_v1g94320</name>
</gene>
<dbReference type="InterPro" id="IPR002035">
    <property type="entry name" value="VWF_A"/>
</dbReference>
<evidence type="ECO:0000313" key="2">
    <source>
        <dbReference type="EMBL" id="EDO44799.1"/>
    </source>
</evidence>
<feature type="non-terminal residue" evidence="2">
    <location>
        <position position="165"/>
    </location>
</feature>
<proteinExistence type="predicted"/>
<protein>
    <recommendedName>
        <fullName evidence="1">VWFA domain-containing protein</fullName>
    </recommendedName>
</protein>
<dbReference type="PROSITE" id="PS50234">
    <property type="entry name" value="VWFA"/>
    <property type="match status" value="1"/>
</dbReference>
<reference evidence="2 3" key="1">
    <citation type="journal article" date="2007" name="Science">
        <title>Sea anemone genome reveals ancestral eumetazoan gene repertoire and genomic organization.</title>
        <authorList>
            <person name="Putnam N.H."/>
            <person name="Srivastava M."/>
            <person name="Hellsten U."/>
            <person name="Dirks B."/>
            <person name="Chapman J."/>
            <person name="Salamov A."/>
            <person name="Terry A."/>
            <person name="Shapiro H."/>
            <person name="Lindquist E."/>
            <person name="Kapitonov V.V."/>
            <person name="Jurka J."/>
            <person name="Genikhovich G."/>
            <person name="Grigoriev I.V."/>
            <person name="Lucas S.M."/>
            <person name="Steele R.E."/>
            <person name="Finnerty J.R."/>
            <person name="Technau U."/>
            <person name="Martindale M.Q."/>
            <person name="Rokhsar D.S."/>
        </authorList>
    </citation>
    <scope>NUCLEOTIDE SEQUENCE [LARGE SCALE GENOMIC DNA]</scope>
    <source>
        <strain evidence="3">CH2 X CH6</strain>
    </source>
</reference>
<dbReference type="Proteomes" id="UP000001593">
    <property type="component" value="Unassembled WGS sequence"/>
</dbReference>
<dbReference type="SUPFAM" id="SSF53300">
    <property type="entry name" value="vWA-like"/>
    <property type="match status" value="1"/>
</dbReference>
<dbReference type="PANTHER" id="PTHR22588:SF3">
    <property type="entry name" value="VWFA DOMAIN-CONTAINING PROTEIN"/>
    <property type="match status" value="1"/>
</dbReference>
<dbReference type="HOGENOM" id="CLU_1615015_0_0_1"/>
<organism evidence="2 3">
    <name type="scientific">Nematostella vectensis</name>
    <name type="common">Starlet sea anemone</name>
    <dbReference type="NCBI Taxonomy" id="45351"/>
    <lineage>
        <taxon>Eukaryota</taxon>
        <taxon>Metazoa</taxon>
        <taxon>Cnidaria</taxon>
        <taxon>Anthozoa</taxon>
        <taxon>Hexacorallia</taxon>
        <taxon>Actiniaria</taxon>
        <taxon>Edwardsiidae</taxon>
        <taxon>Nematostella</taxon>
    </lineage>
</organism>
<dbReference type="InParanoid" id="A7RUS4"/>
<dbReference type="InterPro" id="IPR036465">
    <property type="entry name" value="vWFA_dom_sf"/>
</dbReference>
<name>A7RUS4_NEMVE</name>
<dbReference type="SMART" id="SM00327">
    <property type="entry name" value="VWA"/>
    <property type="match status" value="1"/>
</dbReference>
<dbReference type="Pfam" id="PF00092">
    <property type="entry name" value="VWA"/>
    <property type="match status" value="1"/>
</dbReference>
<feature type="domain" description="VWFA" evidence="1">
    <location>
        <begin position="16"/>
        <end position="165"/>
    </location>
</feature>
<accession>A7RUS4</accession>
<dbReference type="PhylomeDB" id="A7RUS4"/>
<sequence>MICISPGLKSSDFAADILFLVDNSDFVTNEEFESQLDFIKSIARKMHISPEGTRVGMITYNFNPKLIVDFESYNTAEKLFSRLDELPKGLGSRRLDLAIDLARNVFANSRQNAAKVMVVFAKGRQLTDPSSRSLSEVIKPLVRLDVVTLAVGIGQDANIQQLTSI</sequence>
<dbReference type="AlphaFoldDB" id="A7RUS4"/>
<dbReference type="EMBL" id="DS469541">
    <property type="protein sequence ID" value="EDO44799.1"/>
    <property type="molecule type" value="Genomic_DNA"/>
</dbReference>
<dbReference type="PRINTS" id="PR00453">
    <property type="entry name" value="VWFADOMAIN"/>
</dbReference>
<evidence type="ECO:0000259" key="1">
    <source>
        <dbReference type="PROSITE" id="PS50234"/>
    </source>
</evidence>
<dbReference type="InterPro" id="IPR052229">
    <property type="entry name" value="Collagen-VI/PIF"/>
</dbReference>
<dbReference type="Gene3D" id="3.40.50.410">
    <property type="entry name" value="von Willebrand factor, type A domain"/>
    <property type="match status" value="1"/>
</dbReference>
<dbReference type="PANTHER" id="PTHR22588">
    <property type="entry name" value="VWFA DOMAIN-CONTAINING PROTEIN"/>
    <property type="match status" value="1"/>
</dbReference>
<evidence type="ECO:0000313" key="3">
    <source>
        <dbReference type="Proteomes" id="UP000001593"/>
    </source>
</evidence>